<protein>
    <submittedName>
        <fullName evidence="2">YtxH domain-containing protein</fullName>
    </submittedName>
</protein>
<organism evidence="2 3">
    <name type="scientific">Alkaliphilus flagellatus</name>
    <dbReference type="NCBI Taxonomy" id="2841507"/>
    <lineage>
        <taxon>Bacteria</taxon>
        <taxon>Bacillati</taxon>
        <taxon>Bacillota</taxon>
        <taxon>Clostridia</taxon>
        <taxon>Peptostreptococcales</taxon>
        <taxon>Natronincolaceae</taxon>
        <taxon>Alkaliphilus</taxon>
    </lineage>
</organism>
<evidence type="ECO:0000313" key="3">
    <source>
        <dbReference type="Proteomes" id="UP000779508"/>
    </source>
</evidence>
<reference evidence="2 3" key="1">
    <citation type="submission" date="2021-06" db="EMBL/GenBank/DDBJ databases">
        <authorList>
            <person name="Sun Q."/>
            <person name="Li D."/>
        </authorList>
    </citation>
    <scope>NUCLEOTIDE SEQUENCE [LARGE SCALE GENOMIC DNA]</scope>
    <source>
        <strain evidence="2 3">MSJ-5</strain>
    </source>
</reference>
<sequence length="55" mass="6036">MHRNMTRGLIAIGIAGAAVGMYAAANMKPRERKRMMKNGRRALSALGIMKGLDMF</sequence>
<gene>
    <name evidence="2" type="ORF">KQI88_16205</name>
</gene>
<keyword evidence="1" id="KW-1133">Transmembrane helix</keyword>
<name>A0ABS6G643_9FIRM</name>
<dbReference type="EMBL" id="JAHLQK010000006">
    <property type="protein sequence ID" value="MBU5677962.1"/>
    <property type="molecule type" value="Genomic_DNA"/>
</dbReference>
<dbReference type="RefSeq" id="WP_216419106.1">
    <property type="nucleotide sequence ID" value="NZ_JAHLQK010000006.1"/>
</dbReference>
<feature type="transmembrane region" description="Helical" evidence="1">
    <location>
        <begin position="6"/>
        <end position="25"/>
    </location>
</feature>
<keyword evidence="1" id="KW-0812">Transmembrane</keyword>
<dbReference type="Proteomes" id="UP000779508">
    <property type="component" value="Unassembled WGS sequence"/>
</dbReference>
<proteinExistence type="predicted"/>
<keyword evidence="1" id="KW-0472">Membrane</keyword>
<evidence type="ECO:0000256" key="1">
    <source>
        <dbReference type="SAM" id="Phobius"/>
    </source>
</evidence>
<keyword evidence="3" id="KW-1185">Reference proteome</keyword>
<comment type="caution">
    <text evidence="2">The sequence shown here is derived from an EMBL/GenBank/DDBJ whole genome shotgun (WGS) entry which is preliminary data.</text>
</comment>
<accession>A0ABS6G643</accession>
<evidence type="ECO:0000313" key="2">
    <source>
        <dbReference type="EMBL" id="MBU5677962.1"/>
    </source>
</evidence>